<protein>
    <recommendedName>
        <fullName evidence="3">Small CPxCG-related zinc finger protein</fullName>
    </recommendedName>
</protein>
<dbReference type="AlphaFoldDB" id="A0A8U0HSH3"/>
<dbReference type="GeneID" id="72186451"/>
<dbReference type="KEGG" id="halx:M0R89_14590"/>
<evidence type="ECO:0008006" key="3">
    <source>
        <dbReference type="Google" id="ProtNLM"/>
    </source>
</evidence>
<organism evidence="1 2">
    <name type="scientific">Halorussus limi</name>
    <dbReference type="NCBI Taxonomy" id="2938695"/>
    <lineage>
        <taxon>Archaea</taxon>
        <taxon>Methanobacteriati</taxon>
        <taxon>Methanobacteriota</taxon>
        <taxon>Stenosarchaea group</taxon>
        <taxon>Halobacteria</taxon>
        <taxon>Halobacteriales</taxon>
        <taxon>Haladaptataceae</taxon>
        <taxon>Halorussus</taxon>
    </lineage>
</organism>
<dbReference type="EMBL" id="CP096659">
    <property type="protein sequence ID" value="UPV73761.1"/>
    <property type="molecule type" value="Genomic_DNA"/>
</dbReference>
<proteinExistence type="predicted"/>
<evidence type="ECO:0000313" key="2">
    <source>
        <dbReference type="Proteomes" id="UP000830729"/>
    </source>
</evidence>
<keyword evidence="2" id="KW-1185">Reference proteome</keyword>
<dbReference type="Proteomes" id="UP000830729">
    <property type="component" value="Chromosome"/>
</dbReference>
<sequence length="49" mass="5374">MTRYECAGCGQLADFADAHGETVHRDCPVCEAPTHWEVAFTDDRAGVSF</sequence>
<gene>
    <name evidence="1" type="ORF">M0R89_14590</name>
</gene>
<evidence type="ECO:0000313" key="1">
    <source>
        <dbReference type="EMBL" id="UPV73761.1"/>
    </source>
</evidence>
<reference evidence="1 2" key="1">
    <citation type="submission" date="2022-04" db="EMBL/GenBank/DDBJ databases">
        <title>Diverse halophilic archaea isolated from saline environments.</title>
        <authorList>
            <person name="Cui H.-L."/>
        </authorList>
    </citation>
    <scope>NUCLEOTIDE SEQUENCE [LARGE SCALE GENOMIC DNA]</scope>
    <source>
        <strain evidence="1 2">XZYJT49</strain>
    </source>
</reference>
<name>A0A8U0HSH3_9EURY</name>
<dbReference type="RefSeq" id="WP_248649813.1">
    <property type="nucleotide sequence ID" value="NZ_CP096659.1"/>
</dbReference>
<accession>A0A8U0HSH3</accession>